<proteinExistence type="predicted"/>
<dbReference type="InterPro" id="IPR029058">
    <property type="entry name" value="AB_hydrolase_fold"/>
</dbReference>
<dbReference type="PANTHER" id="PTHR42886:SF53">
    <property type="entry name" value="ALPHA_BETA-HYDROLASES SUPERFAMILY PROTEIN"/>
    <property type="match status" value="1"/>
</dbReference>
<dbReference type="RefSeq" id="XP_051448148.1">
    <property type="nucleotide sequence ID" value="XM_051586214.1"/>
</dbReference>
<comment type="caution">
    <text evidence="2">The sequence shown here is derived from an EMBL/GenBank/DDBJ whole genome shotgun (WGS) entry which is preliminary data.</text>
</comment>
<evidence type="ECO:0000313" key="3">
    <source>
        <dbReference type="Proteomes" id="UP001206595"/>
    </source>
</evidence>
<dbReference type="Gene3D" id="3.40.50.1820">
    <property type="entry name" value="alpha/beta hydrolase"/>
    <property type="match status" value="1"/>
</dbReference>
<dbReference type="Proteomes" id="UP001206595">
    <property type="component" value="Unassembled WGS sequence"/>
</dbReference>
<accession>A0AAD5EH65</accession>
<dbReference type="SUPFAM" id="SSF53474">
    <property type="entry name" value="alpha/beta-Hydrolases"/>
    <property type="match status" value="1"/>
</dbReference>
<feature type="domain" description="AB hydrolase-1" evidence="1">
    <location>
        <begin position="62"/>
        <end position="164"/>
    </location>
</feature>
<dbReference type="Pfam" id="PF00561">
    <property type="entry name" value="Abhydrolase_1"/>
    <property type="match status" value="1"/>
</dbReference>
<dbReference type="EMBL" id="MU620897">
    <property type="protein sequence ID" value="KAI8583144.1"/>
    <property type="molecule type" value="Genomic_DNA"/>
</dbReference>
<evidence type="ECO:0000313" key="2">
    <source>
        <dbReference type="EMBL" id="KAI8583144.1"/>
    </source>
</evidence>
<dbReference type="GeneID" id="75911562"/>
<dbReference type="AlphaFoldDB" id="A0AAD5EH65"/>
<organism evidence="2 3">
    <name type="scientific">Umbelopsis ramanniana AG</name>
    <dbReference type="NCBI Taxonomy" id="1314678"/>
    <lineage>
        <taxon>Eukaryota</taxon>
        <taxon>Fungi</taxon>
        <taxon>Fungi incertae sedis</taxon>
        <taxon>Mucoromycota</taxon>
        <taxon>Mucoromycotina</taxon>
        <taxon>Umbelopsidomycetes</taxon>
        <taxon>Umbelopsidales</taxon>
        <taxon>Umbelopsidaceae</taxon>
        <taxon>Umbelopsis</taxon>
    </lineage>
</organism>
<dbReference type="PANTHER" id="PTHR42886">
    <property type="entry name" value="RE40534P-RELATED"/>
    <property type="match status" value="1"/>
</dbReference>
<sequence>MPPALTEIDQCTYVPPAVLPVPIAEPGTRNEAVSFAMPDGEILTGHFTLPDPVTDASDNFKPLVVICHGMLNHRFSKVIRNLSRALCPEYPHLCLDFPGMGTSTGITRYGNFNDEYVCLKYVLAQLRKQGYTIVGLIGHSKAGSLVLTYATHHNDIPLIINVSARYDHTQAPSFRFKPEHMQLLQEQGWFEWLKYGKEKERTFIVREEDLRVRSAIDMSIVRDIVLRNDQGAVVTKVLTVHGDQDSIVPVKSAWDFHHHVGKNSKLRQDDDHQIVIIPEGDHSFLTEPEAKLLRQAVREWVDKHWEIGTQVVRDI</sequence>
<keyword evidence="3" id="KW-1185">Reference proteome</keyword>
<gene>
    <name evidence="2" type="ORF">K450DRAFT_224422</name>
</gene>
<reference evidence="2" key="2">
    <citation type="journal article" date="2022" name="Proc. Natl. Acad. Sci. U.S.A.">
        <title>Diploid-dominant life cycles characterize the early evolution of Fungi.</title>
        <authorList>
            <person name="Amses K.R."/>
            <person name="Simmons D.R."/>
            <person name="Longcore J.E."/>
            <person name="Mondo S.J."/>
            <person name="Seto K."/>
            <person name="Jeronimo G.H."/>
            <person name="Bonds A.E."/>
            <person name="Quandt C.A."/>
            <person name="Davis W.J."/>
            <person name="Chang Y."/>
            <person name="Federici B.A."/>
            <person name="Kuo A."/>
            <person name="LaButti K."/>
            <person name="Pangilinan J."/>
            <person name="Andreopoulos W."/>
            <person name="Tritt A."/>
            <person name="Riley R."/>
            <person name="Hundley H."/>
            <person name="Johnson J."/>
            <person name="Lipzen A."/>
            <person name="Barry K."/>
            <person name="Lang B.F."/>
            <person name="Cuomo C.A."/>
            <person name="Buchler N.E."/>
            <person name="Grigoriev I.V."/>
            <person name="Spatafora J.W."/>
            <person name="Stajich J.E."/>
            <person name="James T.Y."/>
        </authorList>
    </citation>
    <scope>NUCLEOTIDE SEQUENCE</scope>
    <source>
        <strain evidence="2">AG</strain>
    </source>
</reference>
<evidence type="ECO:0000259" key="1">
    <source>
        <dbReference type="Pfam" id="PF00561"/>
    </source>
</evidence>
<dbReference type="InterPro" id="IPR000073">
    <property type="entry name" value="AB_hydrolase_1"/>
</dbReference>
<reference evidence="2" key="1">
    <citation type="submission" date="2021-06" db="EMBL/GenBank/DDBJ databases">
        <authorList>
            <consortium name="DOE Joint Genome Institute"/>
            <person name="Mondo S.J."/>
            <person name="Amses K.R."/>
            <person name="Simmons D.R."/>
            <person name="Longcore J.E."/>
            <person name="Seto K."/>
            <person name="Alves G.H."/>
            <person name="Bonds A.E."/>
            <person name="Quandt C.A."/>
            <person name="Davis W.J."/>
            <person name="Chang Y."/>
            <person name="Letcher P.M."/>
            <person name="Powell M.J."/>
            <person name="Kuo A."/>
            <person name="Labutti K."/>
            <person name="Pangilinan J."/>
            <person name="Andreopoulos W."/>
            <person name="Tritt A."/>
            <person name="Riley R."/>
            <person name="Hundley H."/>
            <person name="Johnson J."/>
            <person name="Lipzen A."/>
            <person name="Barry K."/>
            <person name="Berbee M.L."/>
            <person name="Buchler N.E."/>
            <person name="Grigoriev I.V."/>
            <person name="Spatafora J.W."/>
            <person name="Stajich J.E."/>
            <person name="James T.Y."/>
        </authorList>
    </citation>
    <scope>NUCLEOTIDE SEQUENCE</scope>
    <source>
        <strain evidence="2">AG</strain>
    </source>
</reference>
<name>A0AAD5EH65_UMBRA</name>
<protein>
    <recommendedName>
        <fullName evidence="1">AB hydrolase-1 domain-containing protein</fullName>
    </recommendedName>
</protein>